<accession>U4LRI3</accession>
<evidence type="ECO:0000259" key="2">
    <source>
        <dbReference type="PROSITE" id="PS50181"/>
    </source>
</evidence>
<protein>
    <recommendedName>
        <fullName evidence="2">F-box domain-containing protein</fullName>
    </recommendedName>
</protein>
<dbReference type="OrthoDB" id="5348533at2759"/>
<evidence type="ECO:0000313" key="3">
    <source>
        <dbReference type="EMBL" id="CCX34570.1"/>
    </source>
</evidence>
<sequence>MPEASIISLPPELFDNVRSHLARHDLTVLARTCKAMNKIVQHSLYYHAEVEGFDKLHRFHRTLMMCQNDKTGLLIRKNVQHLKLILDPQKENRETSERSTAAVLAREISIQCPGIQIQLLLKNATCSRQPISSFAEQEFRRVTSLILETGPPAPGTLPRSPHVPPPMILNSSIARQMRQNPPQEHGCYPSREFWSAIFNGYSFPDLKEFDLQHMHCIGIGKPPVTFEPPDLTILGSLEKLVVTAAPELDSSVLLGALPYATKLKHLELRNLASIYYEHLAALLPIALPNLNWLTLHISPNNHSAEREFKKLRNIDPLISVHPEIELVHLCEIFREHGKNTPHLDLYLPYACREIFLSVHERIKVAGYISETGDHLDRLSTTKAIQQHRKMLQEECFKEAVRKNVKAAQKEGKTKDNLVAEYEEQQKLLQRQRKIKQERWSRVLRIENHICRSCRKRATWEEMGLLAGLEEEGVTWSLGYELKNLGGIYSAGKEGVESSYDQLFPECSRRRRLL</sequence>
<dbReference type="eggNOG" id="ENOG502SEVP">
    <property type="taxonomic scope" value="Eukaryota"/>
</dbReference>
<dbReference type="Proteomes" id="UP000018144">
    <property type="component" value="Unassembled WGS sequence"/>
</dbReference>
<dbReference type="AlphaFoldDB" id="U4LRI3"/>
<dbReference type="PROSITE" id="PS50181">
    <property type="entry name" value="FBOX"/>
    <property type="match status" value="1"/>
</dbReference>
<dbReference type="InterPro" id="IPR036047">
    <property type="entry name" value="F-box-like_dom_sf"/>
</dbReference>
<dbReference type="OMA" id="WTRFFNG"/>
<dbReference type="SUPFAM" id="SSF81383">
    <property type="entry name" value="F-box domain"/>
    <property type="match status" value="1"/>
</dbReference>
<organism evidence="3 4">
    <name type="scientific">Pyronema omphalodes (strain CBS 100304)</name>
    <name type="common">Pyronema confluens</name>
    <dbReference type="NCBI Taxonomy" id="1076935"/>
    <lineage>
        <taxon>Eukaryota</taxon>
        <taxon>Fungi</taxon>
        <taxon>Dikarya</taxon>
        <taxon>Ascomycota</taxon>
        <taxon>Pezizomycotina</taxon>
        <taxon>Pezizomycetes</taxon>
        <taxon>Pezizales</taxon>
        <taxon>Pyronemataceae</taxon>
        <taxon>Pyronema</taxon>
    </lineage>
</organism>
<dbReference type="InterPro" id="IPR001810">
    <property type="entry name" value="F-box_dom"/>
</dbReference>
<proteinExistence type="predicted"/>
<keyword evidence="4" id="KW-1185">Reference proteome</keyword>
<feature type="domain" description="F-box" evidence="2">
    <location>
        <begin position="3"/>
        <end position="49"/>
    </location>
</feature>
<dbReference type="EMBL" id="HF936567">
    <property type="protein sequence ID" value="CCX34570.1"/>
    <property type="molecule type" value="Genomic_DNA"/>
</dbReference>
<gene>
    <name evidence="3" type="ORF">PCON_03963</name>
</gene>
<name>U4LRI3_PYROM</name>
<dbReference type="SUPFAM" id="SSF52047">
    <property type="entry name" value="RNI-like"/>
    <property type="match status" value="1"/>
</dbReference>
<reference evidence="3 4" key="1">
    <citation type="journal article" date="2013" name="PLoS Genet.">
        <title>The genome and development-dependent transcriptomes of Pyronema confluens: a window into fungal evolution.</title>
        <authorList>
            <person name="Traeger S."/>
            <person name="Altegoer F."/>
            <person name="Freitag M."/>
            <person name="Gabaldon T."/>
            <person name="Kempken F."/>
            <person name="Kumar A."/>
            <person name="Marcet-Houben M."/>
            <person name="Poggeler S."/>
            <person name="Stajich J.E."/>
            <person name="Nowrousian M."/>
        </authorList>
    </citation>
    <scope>NUCLEOTIDE SEQUENCE [LARGE SCALE GENOMIC DNA]</scope>
    <source>
        <strain evidence="4">CBS 100304</strain>
        <tissue evidence="3">Vegetative mycelium</tissue>
    </source>
</reference>
<evidence type="ECO:0000256" key="1">
    <source>
        <dbReference type="SAM" id="Coils"/>
    </source>
</evidence>
<feature type="coiled-coil region" evidence="1">
    <location>
        <begin position="404"/>
        <end position="438"/>
    </location>
</feature>
<evidence type="ECO:0000313" key="4">
    <source>
        <dbReference type="Proteomes" id="UP000018144"/>
    </source>
</evidence>
<dbReference type="CDD" id="cd09917">
    <property type="entry name" value="F-box_SF"/>
    <property type="match status" value="1"/>
</dbReference>
<keyword evidence="1" id="KW-0175">Coiled coil</keyword>